<organism evidence="2 3">
    <name type="scientific">Paractinoplanes rishiriensis</name>
    <dbReference type="NCBI Taxonomy" id="1050105"/>
    <lineage>
        <taxon>Bacteria</taxon>
        <taxon>Bacillati</taxon>
        <taxon>Actinomycetota</taxon>
        <taxon>Actinomycetes</taxon>
        <taxon>Micromonosporales</taxon>
        <taxon>Micromonosporaceae</taxon>
        <taxon>Paractinoplanes</taxon>
    </lineage>
</organism>
<dbReference type="AlphaFoldDB" id="A0A919N0K8"/>
<evidence type="ECO:0000313" key="3">
    <source>
        <dbReference type="Proteomes" id="UP000636960"/>
    </source>
</evidence>
<dbReference type="SUPFAM" id="SSF53328">
    <property type="entry name" value="Formyltransferase"/>
    <property type="match status" value="1"/>
</dbReference>
<evidence type="ECO:0000259" key="1">
    <source>
        <dbReference type="Pfam" id="PF00551"/>
    </source>
</evidence>
<accession>A0A919N0K8</accession>
<proteinExistence type="predicted"/>
<reference evidence="2" key="1">
    <citation type="submission" date="2021-01" db="EMBL/GenBank/DDBJ databases">
        <title>Whole genome shotgun sequence of Actinoplanes rishiriensis NBRC 108556.</title>
        <authorList>
            <person name="Komaki H."/>
            <person name="Tamura T."/>
        </authorList>
    </citation>
    <scope>NUCLEOTIDE SEQUENCE</scope>
    <source>
        <strain evidence="2">NBRC 108556</strain>
    </source>
</reference>
<dbReference type="EMBL" id="BOMV01000026">
    <property type="protein sequence ID" value="GIE95227.1"/>
    <property type="molecule type" value="Genomic_DNA"/>
</dbReference>
<dbReference type="Proteomes" id="UP000636960">
    <property type="component" value="Unassembled WGS sequence"/>
</dbReference>
<comment type="caution">
    <text evidence="2">The sequence shown here is derived from an EMBL/GenBank/DDBJ whole genome shotgun (WGS) entry which is preliminary data.</text>
</comment>
<dbReference type="InterPro" id="IPR002376">
    <property type="entry name" value="Formyl_transf_N"/>
</dbReference>
<name>A0A919N0K8_9ACTN</name>
<evidence type="ECO:0000313" key="2">
    <source>
        <dbReference type="EMBL" id="GIE95227.1"/>
    </source>
</evidence>
<dbReference type="Pfam" id="PF00551">
    <property type="entry name" value="Formyl_trans_N"/>
    <property type="match status" value="1"/>
</dbReference>
<gene>
    <name evidence="2" type="ORF">Ari01nite_26920</name>
</gene>
<dbReference type="InterPro" id="IPR036477">
    <property type="entry name" value="Formyl_transf_N_sf"/>
</dbReference>
<feature type="domain" description="Formyl transferase N-terminal" evidence="1">
    <location>
        <begin position="44"/>
        <end position="154"/>
    </location>
</feature>
<dbReference type="Gene3D" id="3.40.50.12230">
    <property type="match status" value="1"/>
</dbReference>
<sequence length="228" mass="25354">MRRSSCVLLTCEDGLGDAAIAFAGQLFDLRLVARYPDPTAKGVPDELGELVRSEKIDYIFSFLSPVIVPKSILGCVRLPINFHTAPPRWPGIGGPCFALYYGDTRYGVTAHVMEQRVDTGDILRVDSFDILDTDTQSSLLERTRYRALSVYYDVLAELAKTGTISPSGHRWEREPLSRKSVDELLTLSITDSAEKVALSIRAGRNPHFPAPVLSWHGYRFAYLDADDS</sequence>
<keyword evidence="3" id="KW-1185">Reference proteome</keyword>
<protein>
    <recommendedName>
        <fullName evidence="1">Formyl transferase N-terminal domain-containing protein</fullName>
    </recommendedName>
</protein>